<sequence length="417" mass="44838">MKAEMISVGTELLLGQIIDTNSQFLARLCAELGIDLYFETTVGDNPTRLQQVINQASQRSDLVILIGGLGPTADDLTKQVMATELNCQLVTDQIAQDKINHFYQESTKEKPHDADRMAQYLAGSQVFPNDQGFAVGMLKETKKTAYLVLPGPPAELQPMVTNYAQTALAQLNGSQRLIKSKVMRFFGIGEPALEDRLQVLIQAQTTPTLATYAKQNEITLRLTATGSDPDQVDAMLQALSQQVLDLAGSYFYGFGDQNSLPAVVVAGLRQHQLTVTAAESLTGGLFQSQLTGISHASDVFPGGFVTYAPRAKEALVGVASDIIAKNGVVSEPTAIAMALGAQRVLQTDLALSFTGVAGPAALEGHPAGFFWVGLALPTGKVVTKAVTYPKSRNEVRDYAVKVGLKLIYDYLKDISNK</sequence>
<evidence type="ECO:0000313" key="3">
    <source>
        <dbReference type="EMBL" id="ETO39888.1"/>
    </source>
</evidence>
<dbReference type="Gene3D" id="3.40.980.10">
    <property type="entry name" value="MoaB/Mog-like domain"/>
    <property type="match status" value="1"/>
</dbReference>
<comment type="similarity">
    <text evidence="1">Belongs to the CinA family.</text>
</comment>
<dbReference type="InterPro" id="IPR041424">
    <property type="entry name" value="CinA_KH"/>
</dbReference>
<accession>W9ECR4</accession>
<dbReference type="PANTHER" id="PTHR13939:SF0">
    <property type="entry name" value="NMN AMIDOHYDROLASE-LIKE PROTEIN YFAY"/>
    <property type="match status" value="1"/>
</dbReference>
<dbReference type="SUPFAM" id="SSF53218">
    <property type="entry name" value="Molybdenum cofactor biosynthesis proteins"/>
    <property type="match status" value="1"/>
</dbReference>
<comment type="caution">
    <text evidence="3">The sequence shown here is derived from an EMBL/GenBank/DDBJ whole genome shotgun (WGS) entry which is preliminary data.</text>
</comment>
<dbReference type="Gene3D" id="3.30.70.2860">
    <property type="match status" value="1"/>
</dbReference>
<evidence type="ECO:0000256" key="1">
    <source>
        <dbReference type="HAMAP-Rule" id="MF_00226"/>
    </source>
</evidence>
<feature type="domain" description="MoaB/Mog" evidence="2">
    <location>
        <begin position="4"/>
        <end position="170"/>
    </location>
</feature>
<reference evidence="3 4" key="1">
    <citation type="submission" date="2012-08" db="EMBL/GenBank/DDBJ databases">
        <title>Genome sequencing of Lactobacillus florum 8D.</title>
        <authorList>
            <person name="Kim E.B."/>
            <person name="Marco M.L."/>
        </authorList>
    </citation>
    <scope>NUCLEOTIDE SEQUENCE [LARGE SCALE GENOMIC DNA]</scope>
    <source>
        <strain evidence="3 4">8D</strain>
    </source>
</reference>
<dbReference type="RefSeq" id="WP_009166550.1">
    <property type="nucleotide sequence ID" value="NZ_ALXG01000049.1"/>
</dbReference>
<dbReference type="InterPro" id="IPR036653">
    <property type="entry name" value="CinA-like_C"/>
</dbReference>
<dbReference type="OrthoDB" id="9801454at2"/>
<dbReference type="CDD" id="cd00885">
    <property type="entry name" value="cinA"/>
    <property type="match status" value="1"/>
</dbReference>
<dbReference type="Pfam" id="PF02464">
    <property type="entry name" value="CinA"/>
    <property type="match status" value="1"/>
</dbReference>
<dbReference type="NCBIfam" id="TIGR00177">
    <property type="entry name" value="molyb_syn"/>
    <property type="match status" value="1"/>
</dbReference>
<gene>
    <name evidence="1" type="primary">cinA</name>
    <name evidence="3" type="ORF">B808_1219</name>
</gene>
<name>W9ECR4_9LACO</name>
<organism evidence="3 4">
    <name type="scientific">Fructilactobacillus florum 8D</name>
    <dbReference type="NCBI Taxonomy" id="1221538"/>
    <lineage>
        <taxon>Bacteria</taxon>
        <taxon>Bacillati</taxon>
        <taxon>Bacillota</taxon>
        <taxon>Bacilli</taxon>
        <taxon>Lactobacillales</taxon>
        <taxon>Lactobacillaceae</taxon>
        <taxon>Fructilactobacillus</taxon>
    </lineage>
</organism>
<dbReference type="NCBIfam" id="NF001813">
    <property type="entry name" value="PRK00549.1"/>
    <property type="match status" value="1"/>
</dbReference>
<dbReference type="InterPro" id="IPR008136">
    <property type="entry name" value="CinA_C"/>
</dbReference>
<dbReference type="NCBIfam" id="TIGR00199">
    <property type="entry name" value="PncC_domain"/>
    <property type="match status" value="1"/>
</dbReference>
<dbReference type="HAMAP" id="MF_00226_B">
    <property type="entry name" value="CinA_B"/>
    <property type="match status" value="1"/>
</dbReference>
<dbReference type="InterPro" id="IPR008135">
    <property type="entry name" value="Competence-induced_CinA"/>
</dbReference>
<proteinExistence type="inferred from homology"/>
<dbReference type="SMART" id="SM00852">
    <property type="entry name" value="MoCF_biosynth"/>
    <property type="match status" value="1"/>
</dbReference>
<dbReference type="Pfam" id="PF00994">
    <property type="entry name" value="MoCF_biosynth"/>
    <property type="match status" value="1"/>
</dbReference>
<dbReference type="Proteomes" id="UP000019474">
    <property type="component" value="Unassembled WGS sequence"/>
</dbReference>
<keyword evidence="4" id="KW-1185">Reference proteome</keyword>
<dbReference type="Pfam" id="PF18146">
    <property type="entry name" value="CinA_KH"/>
    <property type="match status" value="1"/>
</dbReference>
<dbReference type="Gene3D" id="3.90.950.20">
    <property type="entry name" value="CinA-like"/>
    <property type="match status" value="1"/>
</dbReference>
<dbReference type="EMBL" id="ALXG01000049">
    <property type="protein sequence ID" value="ETO39888.1"/>
    <property type="molecule type" value="Genomic_DNA"/>
</dbReference>
<evidence type="ECO:0000259" key="2">
    <source>
        <dbReference type="SMART" id="SM00852"/>
    </source>
</evidence>
<dbReference type="AlphaFoldDB" id="W9ECR4"/>
<dbReference type="InterPro" id="IPR036425">
    <property type="entry name" value="MoaB/Mog-like_dom_sf"/>
</dbReference>
<evidence type="ECO:0000313" key="4">
    <source>
        <dbReference type="Proteomes" id="UP000019474"/>
    </source>
</evidence>
<dbReference type="PATRIC" id="fig|1221538.3.peg.1225"/>
<dbReference type="PIRSF" id="PIRSF006728">
    <property type="entry name" value="CinA"/>
    <property type="match status" value="1"/>
</dbReference>
<protein>
    <recommendedName>
        <fullName evidence="1">Putative competence-damage inducible protein</fullName>
    </recommendedName>
</protein>
<dbReference type="PANTHER" id="PTHR13939">
    <property type="entry name" value="NICOTINAMIDE-NUCLEOTIDE AMIDOHYDROLASE PNCC"/>
    <property type="match status" value="1"/>
</dbReference>
<dbReference type="InterPro" id="IPR050101">
    <property type="entry name" value="CinA"/>
</dbReference>
<dbReference type="InterPro" id="IPR001453">
    <property type="entry name" value="MoaB/Mog_dom"/>
</dbReference>
<dbReference type="NCBIfam" id="TIGR00200">
    <property type="entry name" value="cinA_nterm"/>
    <property type="match status" value="1"/>
</dbReference>
<dbReference type="SUPFAM" id="SSF142433">
    <property type="entry name" value="CinA-like"/>
    <property type="match status" value="1"/>
</dbReference>